<evidence type="ECO:0000256" key="3">
    <source>
        <dbReference type="ARBA" id="ARBA00022801"/>
    </source>
</evidence>
<comment type="similarity">
    <text evidence="1">Belongs to the peptidase C40 family.</text>
</comment>
<proteinExistence type="inferred from homology"/>
<evidence type="ECO:0000313" key="7">
    <source>
        <dbReference type="EMBL" id="AGF87224.1"/>
    </source>
</evidence>
<keyword evidence="4" id="KW-0788">Thiol protease</keyword>
<dbReference type="Pfam" id="PF00877">
    <property type="entry name" value="NLPC_P60"/>
    <property type="match status" value="1"/>
</dbReference>
<feature type="domain" description="NlpC/P60" evidence="6">
    <location>
        <begin position="84"/>
        <end position="209"/>
    </location>
</feature>
<dbReference type="InterPro" id="IPR051202">
    <property type="entry name" value="Peptidase_C40"/>
</dbReference>
<keyword evidence="3" id="KW-0378">Hydrolase</keyword>
<name>M1NRA4_9ZZZZ</name>
<evidence type="ECO:0000256" key="4">
    <source>
        <dbReference type="ARBA" id="ARBA00022807"/>
    </source>
</evidence>
<feature type="compositionally biased region" description="Basic and acidic residues" evidence="5">
    <location>
        <begin position="189"/>
        <end position="209"/>
    </location>
</feature>
<dbReference type="GO" id="GO:0006508">
    <property type="term" value="P:proteolysis"/>
    <property type="evidence" value="ECO:0007669"/>
    <property type="project" value="UniProtKB-KW"/>
</dbReference>
<feature type="compositionally biased region" description="Basic and acidic residues" evidence="5">
    <location>
        <begin position="161"/>
        <end position="171"/>
    </location>
</feature>
<dbReference type="AlphaFoldDB" id="M1NRA4"/>
<evidence type="ECO:0000256" key="1">
    <source>
        <dbReference type="ARBA" id="ARBA00007074"/>
    </source>
</evidence>
<dbReference type="InterPro" id="IPR038765">
    <property type="entry name" value="Papain-like_cys_pep_sf"/>
</dbReference>
<dbReference type="PANTHER" id="PTHR47053:SF1">
    <property type="entry name" value="MUREIN DD-ENDOPEPTIDASE MEPH-RELATED"/>
    <property type="match status" value="1"/>
</dbReference>
<dbReference type="PANTHER" id="PTHR47053">
    <property type="entry name" value="MUREIN DD-ENDOPEPTIDASE MEPH-RELATED"/>
    <property type="match status" value="1"/>
</dbReference>
<evidence type="ECO:0000256" key="5">
    <source>
        <dbReference type="SAM" id="MobiDB-lite"/>
    </source>
</evidence>
<dbReference type="SUPFAM" id="SSF54001">
    <property type="entry name" value="Cysteine proteinases"/>
    <property type="match status" value="1"/>
</dbReference>
<organism evidence="7">
    <name type="scientific">uncultured organism</name>
    <dbReference type="NCBI Taxonomy" id="155900"/>
    <lineage>
        <taxon>unclassified sequences</taxon>
        <taxon>environmental samples</taxon>
    </lineage>
</organism>
<dbReference type="InterPro" id="IPR000064">
    <property type="entry name" value="NLP_P60_dom"/>
</dbReference>
<dbReference type="Gene3D" id="3.90.1720.10">
    <property type="entry name" value="endopeptidase domain like (from Nostoc punctiforme)"/>
    <property type="match status" value="1"/>
</dbReference>
<evidence type="ECO:0000256" key="2">
    <source>
        <dbReference type="ARBA" id="ARBA00022670"/>
    </source>
</evidence>
<reference evidence="7" key="1">
    <citation type="journal article" date="2014" name="PLoS ONE">
        <title>New hydrocarbon degradation pathways in the microbial metagenome from brazilian petroleum reservoirs.</title>
        <authorList>
            <person name="Sierra-Garcia I.N."/>
            <person name="Correa Alvarez J."/>
            <person name="Pantaroto de Vasconcellos S."/>
            <person name="Pereira de Souza A."/>
            <person name="Dos Santos Neto E.V."/>
            <person name="de Oliveira V.M."/>
        </authorList>
    </citation>
    <scope>NUCLEOTIDE SEQUENCE</scope>
</reference>
<accession>M1NRA4</accession>
<evidence type="ECO:0000259" key="6">
    <source>
        <dbReference type="PROSITE" id="PS51935"/>
    </source>
</evidence>
<dbReference type="GO" id="GO:0008234">
    <property type="term" value="F:cysteine-type peptidase activity"/>
    <property type="evidence" value="ECO:0007669"/>
    <property type="project" value="UniProtKB-KW"/>
</dbReference>
<keyword evidence="2" id="KW-0645">Protease</keyword>
<dbReference type="PROSITE" id="PS51935">
    <property type="entry name" value="NLPC_P60"/>
    <property type="match status" value="1"/>
</dbReference>
<feature type="region of interest" description="Disordered" evidence="5">
    <location>
        <begin position="142"/>
        <end position="209"/>
    </location>
</feature>
<sequence>MPTPVTQPLWRLSLLAMAFGLLSACTLTQQATRPDDSSQYALTSGNEIATQEEDEEAAEDALDVFLSAPIYRSPDYTLSADVKPGRMARALETALSLQGTPYRNGGDLPEEGLDCSGFVKYSFSSVGIDLPRTSSDMYNATERVSRSELQPGDLHQLRHRQPGDRHRRDAGAESPLSAPPRLRRAHRLLRSDGTGRRVGRSKPEDDRGA</sequence>
<dbReference type="EMBL" id="KC157638">
    <property type="protein sequence ID" value="AGF87224.1"/>
    <property type="molecule type" value="Genomic_DNA"/>
</dbReference>
<protein>
    <submittedName>
        <fullName evidence="7">NlpC/P60 family domain protein</fullName>
    </submittedName>
</protein>